<reference evidence="1 2" key="1">
    <citation type="journal article" date="2008" name="Nature">
        <title>The genome of Laccaria bicolor provides insights into mycorrhizal symbiosis.</title>
        <authorList>
            <person name="Martin F."/>
            <person name="Aerts A."/>
            <person name="Ahren D."/>
            <person name="Brun A."/>
            <person name="Danchin E.G.J."/>
            <person name="Duchaussoy F."/>
            <person name="Gibon J."/>
            <person name="Kohler A."/>
            <person name="Lindquist E."/>
            <person name="Pereda V."/>
            <person name="Salamov A."/>
            <person name="Shapiro H.J."/>
            <person name="Wuyts J."/>
            <person name="Blaudez D."/>
            <person name="Buee M."/>
            <person name="Brokstein P."/>
            <person name="Canbaeck B."/>
            <person name="Cohen D."/>
            <person name="Courty P.E."/>
            <person name="Coutinho P.M."/>
            <person name="Delaruelle C."/>
            <person name="Detter J.C."/>
            <person name="Deveau A."/>
            <person name="DiFazio S."/>
            <person name="Duplessis S."/>
            <person name="Fraissinet-Tachet L."/>
            <person name="Lucic E."/>
            <person name="Frey-Klett P."/>
            <person name="Fourrey C."/>
            <person name="Feussner I."/>
            <person name="Gay G."/>
            <person name="Grimwood J."/>
            <person name="Hoegger P.J."/>
            <person name="Jain P."/>
            <person name="Kilaru S."/>
            <person name="Labbe J."/>
            <person name="Lin Y.C."/>
            <person name="Legue V."/>
            <person name="Le Tacon F."/>
            <person name="Marmeisse R."/>
            <person name="Melayah D."/>
            <person name="Montanini B."/>
            <person name="Muratet M."/>
            <person name="Nehls U."/>
            <person name="Niculita-Hirzel H."/>
            <person name="Oudot-Le Secq M.P."/>
            <person name="Peter M."/>
            <person name="Quesneville H."/>
            <person name="Rajashekar B."/>
            <person name="Reich M."/>
            <person name="Rouhier N."/>
            <person name="Schmutz J."/>
            <person name="Yin T."/>
            <person name="Chalot M."/>
            <person name="Henrissat B."/>
            <person name="Kuees U."/>
            <person name="Lucas S."/>
            <person name="Van de Peer Y."/>
            <person name="Podila G.K."/>
            <person name="Polle A."/>
            <person name="Pukkila P.J."/>
            <person name="Richardson P.M."/>
            <person name="Rouze P."/>
            <person name="Sanders I.R."/>
            <person name="Stajich J.E."/>
            <person name="Tunlid A."/>
            <person name="Tuskan G."/>
            <person name="Grigoriev I.V."/>
        </authorList>
    </citation>
    <scope>NUCLEOTIDE SEQUENCE [LARGE SCALE GENOMIC DNA]</scope>
    <source>
        <strain evidence="2">S238N-H82 / ATCC MYA-4686</strain>
    </source>
</reference>
<dbReference type="RefSeq" id="XP_001883455.1">
    <property type="nucleotide sequence ID" value="XM_001883420.1"/>
</dbReference>
<name>B0DHS2_LACBS</name>
<dbReference type="KEGG" id="lbc:LACBIDRAFT_302494"/>
<dbReference type="EMBL" id="DS547111">
    <property type="protein sequence ID" value="EDR05779.1"/>
    <property type="molecule type" value="Genomic_DNA"/>
</dbReference>
<sequence>MLLIHRVVDHYRPPVRRAFDPHLKTIFVPLHPPQLHLLQVLFLLSSRWRGYPSLFFSLAHTTHVAHCAQVTLFRITLANFGIVAVLTTPEFDYVGHQKNAGVTMVPIELSVLLVI</sequence>
<evidence type="ECO:0000313" key="1">
    <source>
        <dbReference type="EMBL" id="EDR05779.1"/>
    </source>
</evidence>
<accession>B0DHS2</accession>
<proteinExistence type="predicted"/>
<dbReference type="GeneID" id="6079182"/>
<dbReference type="Proteomes" id="UP000001194">
    <property type="component" value="Unassembled WGS sequence"/>
</dbReference>
<organism evidence="2">
    <name type="scientific">Laccaria bicolor (strain S238N-H82 / ATCC MYA-4686)</name>
    <name type="common">Bicoloured deceiver</name>
    <name type="synonym">Laccaria laccata var. bicolor</name>
    <dbReference type="NCBI Taxonomy" id="486041"/>
    <lineage>
        <taxon>Eukaryota</taxon>
        <taxon>Fungi</taxon>
        <taxon>Dikarya</taxon>
        <taxon>Basidiomycota</taxon>
        <taxon>Agaricomycotina</taxon>
        <taxon>Agaricomycetes</taxon>
        <taxon>Agaricomycetidae</taxon>
        <taxon>Agaricales</taxon>
        <taxon>Agaricineae</taxon>
        <taxon>Hydnangiaceae</taxon>
        <taxon>Laccaria</taxon>
    </lineage>
</organism>
<protein>
    <submittedName>
        <fullName evidence="1">Predicted protein</fullName>
    </submittedName>
</protein>
<dbReference type="InParanoid" id="B0DHS2"/>
<dbReference type="AlphaFoldDB" id="B0DHS2"/>
<dbReference type="HOGENOM" id="CLU_2109458_0_0_1"/>
<keyword evidence="2" id="KW-1185">Reference proteome</keyword>
<evidence type="ECO:0000313" key="2">
    <source>
        <dbReference type="Proteomes" id="UP000001194"/>
    </source>
</evidence>
<gene>
    <name evidence="1" type="ORF">LACBIDRAFT_302494</name>
</gene>